<feature type="signal peptide" evidence="2">
    <location>
        <begin position="1"/>
        <end position="38"/>
    </location>
</feature>
<dbReference type="Gene3D" id="1.25.40.10">
    <property type="entry name" value="Tetratricopeptide repeat domain"/>
    <property type="match status" value="1"/>
</dbReference>
<feature type="compositionally biased region" description="Low complexity" evidence="1">
    <location>
        <begin position="522"/>
        <end position="535"/>
    </location>
</feature>
<evidence type="ECO:0000313" key="3">
    <source>
        <dbReference type="EMBL" id="GEJ57508.1"/>
    </source>
</evidence>
<gene>
    <name evidence="3" type="ORF">AMYX_22490</name>
</gene>
<dbReference type="Proteomes" id="UP000503640">
    <property type="component" value="Unassembled WGS sequence"/>
</dbReference>
<organism evidence="3 4">
    <name type="scientific">Anaeromyxobacter diazotrophicus</name>
    <dbReference type="NCBI Taxonomy" id="2590199"/>
    <lineage>
        <taxon>Bacteria</taxon>
        <taxon>Pseudomonadati</taxon>
        <taxon>Myxococcota</taxon>
        <taxon>Myxococcia</taxon>
        <taxon>Myxococcales</taxon>
        <taxon>Cystobacterineae</taxon>
        <taxon>Anaeromyxobacteraceae</taxon>
        <taxon>Anaeromyxobacter</taxon>
    </lineage>
</organism>
<keyword evidence="2" id="KW-0732">Signal</keyword>
<feature type="chain" id="PRO_5029851525" description="DUF1570 domain-containing protein" evidence="2">
    <location>
        <begin position="39"/>
        <end position="535"/>
    </location>
</feature>
<name>A0A7I9VMR8_9BACT</name>
<evidence type="ECO:0000256" key="1">
    <source>
        <dbReference type="SAM" id="MobiDB-lite"/>
    </source>
</evidence>
<sequence length="535" mass="57526">MVRVKAASRWGKVGSVTMASRALVAALLLAAAATAAGAPEPYRCEARGGPPWREYRSAHFVADTDLAPADARQLVAQLEQLHALELQALVGEVVEIPGRLRVVALRDPRQFRELAGQEVRAYYRHAHGGPAVVLQSEGLRVAPEAVAHELAHHLSRFLFPRQPAWFSEGLAQFVETAATPRRAEEAAVGSHIARAGAGAAGGRWVGLAPEAMAKAVRATPLVPAHSLLAWSGRIDHAVPTRFHLSSWLLYHYLWNKRSGELSGYQRRLSDGESPAAAWLAAFPGYDPARPETLAGLDAELERYRRGGRFTSYQVPLPEVQVPVSERALGSAEVHVLLAGVRAGWPAPRAEAEALLAAELDEALREDPTNPIAIVQRARLGAGGPPPLAALRASVAARPGDGWAWFTLASQLRAPQEAKEREACYREAVALEPDAASAQNSLAWLLVESGRAREALPFANRAVDLAPWDPVIIDTLAVVAGELGQCPQALQLARRAVEALPPEGERTSAVRRHLEDFQRRCGSPPASSAAPVPEHP</sequence>
<dbReference type="AlphaFoldDB" id="A0A7I9VMR8"/>
<comment type="caution">
    <text evidence="3">The sequence shown here is derived from an EMBL/GenBank/DDBJ whole genome shotgun (WGS) entry which is preliminary data.</text>
</comment>
<evidence type="ECO:0008006" key="5">
    <source>
        <dbReference type="Google" id="ProtNLM"/>
    </source>
</evidence>
<evidence type="ECO:0000256" key="2">
    <source>
        <dbReference type="SAM" id="SignalP"/>
    </source>
</evidence>
<evidence type="ECO:0000313" key="4">
    <source>
        <dbReference type="Proteomes" id="UP000503640"/>
    </source>
</evidence>
<accession>A0A7I9VMR8</accession>
<protein>
    <recommendedName>
        <fullName evidence="5">DUF1570 domain-containing protein</fullName>
    </recommendedName>
</protein>
<dbReference type="EMBL" id="BJTG01000005">
    <property type="protein sequence ID" value="GEJ57508.1"/>
    <property type="molecule type" value="Genomic_DNA"/>
</dbReference>
<dbReference type="SUPFAM" id="SSF48452">
    <property type="entry name" value="TPR-like"/>
    <property type="match status" value="1"/>
</dbReference>
<feature type="region of interest" description="Disordered" evidence="1">
    <location>
        <begin position="516"/>
        <end position="535"/>
    </location>
</feature>
<dbReference type="InterPro" id="IPR011990">
    <property type="entry name" value="TPR-like_helical_dom_sf"/>
</dbReference>
<proteinExistence type="predicted"/>
<keyword evidence="4" id="KW-1185">Reference proteome</keyword>
<reference evidence="4" key="1">
    <citation type="journal article" date="2020" name="Appl. Environ. Microbiol.">
        <title>Diazotrophic Anaeromyxobacter Isolates from Soils.</title>
        <authorList>
            <person name="Masuda Y."/>
            <person name="Yamanaka H."/>
            <person name="Xu Z.X."/>
            <person name="Shiratori Y."/>
            <person name="Aono T."/>
            <person name="Amachi S."/>
            <person name="Senoo K."/>
            <person name="Itoh H."/>
        </authorList>
    </citation>
    <scope>NUCLEOTIDE SEQUENCE [LARGE SCALE GENOMIC DNA]</scope>
    <source>
        <strain evidence="4">R267</strain>
    </source>
</reference>